<dbReference type="Pfam" id="PF11326">
    <property type="entry name" value="PANTS-like"/>
    <property type="match status" value="1"/>
</dbReference>
<protein>
    <recommendedName>
        <fullName evidence="4">Early meiotic induction protein 1</fullName>
    </recommendedName>
</protein>
<sequence>MGWLWSSSSSADGQKSEGAQNTTEEPKRRGFGLNEEQRGRIFGLQSADKSRDDAAEKELATFLSTYSEPEASKDRRRPAPTAKPEAEVEEQTNHERILPDGSLNISPSALYPRTMSCRQAFDQAFYCQSLGGKFNDIYRFGHLQSCSEQWGAFWFCMRTRTLSTPEREKQIRDHYAGKDQRKRKEFGSSEDVWEIREKPVLKAFWKDPDADTEE</sequence>
<evidence type="ECO:0008006" key="4">
    <source>
        <dbReference type="Google" id="ProtNLM"/>
    </source>
</evidence>
<name>A0AAJ0LUR1_9PEZI</name>
<dbReference type="EMBL" id="JAWDJX010000007">
    <property type="protein sequence ID" value="KAK3056070.1"/>
    <property type="molecule type" value="Genomic_DNA"/>
</dbReference>
<keyword evidence="3" id="KW-1185">Reference proteome</keyword>
<dbReference type="InterPro" id="IPR021475">
    <property type="entry name" value="Pants/Emi1-like"/>
</dbReference>
<dbReference type="PANTHER" id="PTHR28052:SF1">
    <property type="entry name" value="UPF0545 PROTEIN C22ORF39"/>
    <property type="match status" value="1"/>
</dbReference>
<dbReference type="Proteomes" id="UP001271007">
    <property type="component" value="Unassembled WGS sequence"/>
</dbReference>
<evidence type="ECO:0000313" key="2">
    <source>
        <dbReference type="EMBL" id="KAK3056070.1"/>
    </source>
</evidence>
<organism evidence="2 3">
    <name type="scientific">Extremus antarcticus</name>
    <dbReference type="NCBI Taxonomy" id="702011"/>
    <lineage>
        <taxon>Eukaryota</taxon>
        <taxon>Fungi</taxon>
        <taxon>Dikarya</taxon>
        <taxon>Ascomycota</taxon>
        <taxon>Pezizomycotina</taxon>
        <taxon>Dothideomycetes</taxon>
        <taxon>Dothideomycetidae</taxon>
        <taxon>Mycosphaerellales</taxon>
        <taxon>Extremaceae</taxon>
        <taxon>Extremus</taxon>
    </lineage>
</organism>
<feature type="compositionally biased region" description="Basic and acidic residues" evidence="1">
    <location>
        <begin position="48"/>
        <end position="59"/>
    </location>
</feature>
<reference evidence="2" key="1">
    <citation type="submission" date="2023-04" db="EMBL/GenBank/DDBJ databases">
        <title>Black Yeasts Isolated from many extreme environments.</title>
        <authorList>
            <person name="Coleine C."/>
            <person name="Stajich J.E."/>
            <person name="Selbmann L."/>
        </authorList>
    </citation>
    <scope>NUCLEOTIDE SEQUENCE</scope>
    <source>
        <strain evidence="2">CCFEE 5312</strain>
    </source>
</reference>
<gene>
    <name evidence="2" type="ORF">LTR09_003306</name>
</gene>
<feature type="compositionally biased region" description="Polar residues" evidence="1">
    <location>
        <begin position="1"/>
        <end position="23"/>
    </location>
</feature>
<dbReference type="AlphaFoldDB" id="A0AAJ0LUR1"/>
<accession>A0AAJ0LUR1</accession>
<proteinExistence type="predicted"/>
<evidence type="ECO:0000256" key="1">
    <source>
        <dbReference type="SAM" id="MobiDB-lite"/>
    </source>
</evidence>
<comment type="caution">
    <text evidence="2">The sequence shown here is derived from an EMBL/GenBank/DDBJ whole genome shotgun (WGS) entry which is preliminary data.</text>
</comment>
<dbReference type="PANTHER" id="PTHR28052">
    <property type="entry name" value="UPF0545 PROTEIN C22ORF39"/>
    <property type="match status" value="1"/>
</dbReference>
<evidence type="ECO:0000313" key="3">
    <source>
        <dbReference type="Proteomes" id="UP001271007"/>
    </source>
</evidence>
<feature type="region of interest" description="Disordered" evidence="1">
    <location>
        <begin position="1"/>
        <end position="101"/>
    </location>
</feature>